<reference evidence="1" key="1">
    <citation type="submission" date="2022-01" db="EMBL/GenBank/DDBJ databases">
        <authorList>
            <person name="King R."/>
        </authorList>
    </citation>
    <scope>NUCLEOTIDE SEQUENCE</scope>
</reference>
<dbReference type="EMBL" id="OV725079">
    <property type="protein sequence ID" value="CAH1396120.1"/>
    <property type="molecule type" value="Genomic_DNA"/>
</dbReference>
<sequence length="75" mass="8179">MWMEVPSRSITHRQSIRGAATTTTLLEAVDFLSTAPSAPQLHLTFPSAFMGHRIINTTFIFLGPLSFNAIGSLFG</sequence>
<dbReference type="AlphaFoldDB" id="A0A9P0H613"/>
<name>A0A9P0H613_NEZVI</name>
<evidence type="ECO:0000313" key="1">
    <source>
        <dbReference type="EMBL" id="CAH1396120.1"/>
    </source>
</evidence>
<organism evidence="1 2">
    <name type="scientific">Nezara viridula</name>
    <name type="common">Southern green stink bug</name>
    <name type="synonym">Cimex viridulus</name>
    <dbReference type="NCBI Taxonomy" id="85310"/>
    <lineage>
        <taxon>Eukaryota</taxon>
        <taxon>Metazoa</taxon>
        <taxon>Ecdysozoa</taxon>
        <taxon>Arthropoda</taxon>
        <taxon>Hexapoda</taxon>
        <taxon>Insecta</taxon>
        <taxon>Pterygota</taxon>
        <taxon>Neoptera</taxon>
        <taxon>Paraneoptera</taxon>
        <taxon>Hemiptera</taxon>
        <taxon>Heteroptera</taxon>
        <taxon>Panheteroptera</taxon>
        <taxon>Pentatomomorpha</taxon>
        <taxon>Pentatomoidea</taxon>
        <taxon>Pentatomidae</taxon>
        <taxon>Pentatominae</taxon>
        <taxon>Nezara</taxon>
    </lineage>
</organism>
<dbReference type="Proteomes" id="UP001152798">
    <property type="component" value="Chromosome 3"/>
</dbReference>
<protein>
    <submittedName>
        <fullName evidence="1">Uncharacterized protein</fullName>
    </submittedName>
</protein>
<gene>
    <name evidence="1" type="ORF">NEZAVI_LOCUS6248</name>
</gene>
<accession>A0A9P0H613</accession>
<proteinExistence type="predicted"/>
<evidence type="ECO:0000313" key="2">
    <source>
        <dbReference type="Proteomes" id="UP001152798"/>
    </source>
</evidence>
<keyword evidence="2" id="KW-1185">Reference proteome</keyword>